<reference evidence="1" key="1">
    <citation type="submission" date="2021-01" db="EMBL/GenBank/DDBJ databases">
        <title>Description of Breznakiella homolactica.</title>
        <authorList>
            <person name="Song Y."/>
            <person name="Brune A."/>
        </authorList>
    </citation>
    <scope>NUCLEOTIDE SEQUENCE</scope>
    <source>
        <strain evidence="1">RmG30</strain>
    </source>
</reference>
<dbReference type="Proteomes" id="UP000595917">
    <property type="component" value="Chromosome"/>
</dbReference>
<dbReference type="AlphaFoldDB" id="A0A7T7XQ37"/>
<evidence type="ECO:0000313" key="2">
    <source>
        <dbReference type="Proteomes" id="UP000595917"/>
    </source>
</evidence>
<protein>
    <submittedName>
        <fullName evidence="1">Uncharacterized protein</fullName>
    </submittedName>
</protein>
<sequence length="749" mass="80579">MAGMYPDEQTIEIFGEEITWPGLDTETGKFTNGSFTDPSKKPSFIPAETMNLVLDNISSLITEMGGTPNTESIDQLIKLVKDPVYKGTARSDGFQLKPKIIDLSAATYNRDTYYPVVSTSKIGGSDDNDSAKSLFRLSVNIDWLRTQVPWSTHPAKHPSAIMEMLINSSGWGISKAESICLTRSMHYVSGSTNPIGYSQMTNASRAVVWLRGGAVYEIRNDWGSSWDIKTVPYTEQGITVQPQTKQVFDFIRAAIGAKIEDQKAAIYNWNELSSGIVIETDIPGTAQGMINLFITGNGYSTKVPIDTKIQVYNYQSGPQWLNPAQINLGAQLRAIQIYVHTDGYVRFYLPKRGNFETYFLECLTAGEPSTMGQAPNGIRQNRITAVSTVTATPSMASRAFTIPIVNSWQPGTIGNPFILETNGTDLHDLSLAPGHYRCSMNGVAQTFVNAFPGIKAGKLIVEINFTNGSGRILTWKNYDGSGEWKCYLIAPSLGEWTGWINQKEAESVKGATNANTANTIIKRDASGRAKVTAPAAADDIATLASVRNYLPVGTIIMYDANKTGVGASGTWTDNVTIPGWYACIPENAAKGCPNMVDRFPMGKVLANAGAAGGSASITLSAAQMPVHNHSINHTHSASSGNQSANHSHSITINKTTLTGKQFLMRGVSGDIMKDNGNLATPTGSGGFTMNGADLDASHIHTGSSGTESASHNHAITITQHTGNSGNTGSGAAISIRNPYYSVIFIRKCS</sequence>
<organism evidence="1 2">
    <name type="scientific">Breznakiella homolactica</name>
    <dbReference type="NCBI Taxonomy" id="2798577"/>
    <lineage>
        <taxon>Bacteria</taxon>
        <taxon>Pseudomonadati</taxon>
        <taxon>Spirochaetota</taxon>
        <taxon>Spirochaetia</taxon>
        <taxon>Spirochaetales</taxon>
        <taxon>Breznakiellaceae</taxon>
        <taxon>Breznakiella</taxon>
    </lineage>
</organism>
<evidence type="ECO:0000313" key="1">
    <source>
        <dbReference type="EMBL" id="QQO10312.1"/>
    </source>
</evidence>
<proteinExistence type="predicted"/>
<dbReference type="EMBL" id="CP067089">
    <property type="protein sequence ID" value="QQO10312.1"/>
    <property type="molecule type" value="Genomic_DNA"/>
</dbReference>
<name>A0A7T7XQ37_9SPIR</name>
<dbReference type="RefSeq" id="WP_215627616.1">
    <property type="nucleotide sequence ID" value="NZ_CP067089.2"/>
</dbReference>
<keyword evidence="2" id="KW-1185">Reference proteome</keyword>
<gene>
    <name evidence="1" type="ORF">JFL75_05170</name>
</gene>
<accession>A0A7T7XQ37</accession>
<dbReference type="KEGG" id="bhc:JFL75_05170"/>